<keyword evidence="6" id="KW-0276">Fatty acid metabolism</keyword>
<dbReference type="Gene3D" id="2.40.110.10">
    <property type="entry name" value="Butyryl-CoA Dehydrogenase, subunit A, domain 2"/>
    <property type="match status" value="1"/>
</dbReference>
<evidence type="ECO:0000256" key="8">
    <source>
        <dbReference type="ARBA" id="ARBA00023098"/>
    </source>
</evidence>
<name>A0AAN6GI85_9BASI</name>
<evidence type="ECO:0000313" key="13">
    <source>
        <dbReference type="EMBL" id="KAK0542516.1"/>
    </source>
</evidence>
<dbReference type="FunFam" id="2.40.110.10:FF:000003">
    <property type="entry name" value="Acyl-coenzyme A oxidase"/>
    <property type="match status" value="1"/>
</dbReference>
<dbReference type="PANTHER" id="PTHR10909:SF250">
    <property type="entry name" value="PEROXISOMAL ACYL-COENZYME A OXIDASE 1"/>
    <property type="match status" value="1"/>
</dbReference>
<comment type="caution">
    <text evidence="13">The sequence shown here is derived from an EMBL/GenBank/DDBJ whole genome shotgun (WGS) entry which is preliminary data.</text>
</comment>
<feature type="region of interest" description="Disordered" evidence="10">
    <location>
        <begin position="1"/>
        <end position="24"/>
    </location>
</feature>
<dbReference type="SUPFAM" id="SSF56645">
    <property type="entry name" value="Acyl-CoA dehydrogenase NM domain-like"/>
    <property type="match status" value="1"/>
</dbReference>
<dbReference type="InterPro" id="IPR012258">
    <property type="entry name" value="Acyl-CoA_oxidase"/>
</dbReference>
<evidence type="ECO:0000256" key="6">
    <source>
        <dbReference type="ARBA" id="ARBA00022832"/>
    </source>
</evidence>
<evidence type="ECO:0008006" key="15">
    <source>
        <dbReference type="Google" id="ProtNLM"/>
    </source>
</evidence>
<evidence type="ECO:0000259" key="11">
    <source>
        <dbReference type="Pfam" id="PF14749"/>
    </source>
</evidence>
<keyword evidence="4" id="KW-0285">Flavoprotein</keyword>
<comment type="subcellular location">
    <subcellularLocation>
        <location evidence="2">Peroxisome</location>
    </subcellularLocation>
</comment>
<dbReference type="Pfam" id="PF14749">
    <property type="entry name" value="Acyl-CoA_ox_N"/>
    <property type="match status" value="1"/>
</dbReference>
<dbReference type="GO" id="GO:0005504">
    <property type="term" value="F:fatty acid binding"/>
    <property type="evidence" value="ECO:0007669"/>
    <property type="project" value="TreeGrafter"/>
</dbReference>
<gene>
    <name evidence="13" type="ORF">OC846_006714</name>
</gene>
<comment type="cofactor">
    <cofactor evidence="1">
        <name>FAD</name>
        <dbReference type="ChEBI" id="CHEBI:57692"/>
    </cofactor>
</comment>
<dbReference type="Pfam" id="PF22924">
    <property type="entry name" value="ACOX_C_alpha1"/>
    <property type="match status" value="1"/>
</dbReference>
<sequence length="520" mass="58327">MPPPPDHAAPNFELPANLKPAGPSGTEILTRERARASFSTDELSLYLFGQHALDTQKRIIGILESEPILDKRSIYYLGRTELFRWALRKDKRLQQLQKEHNWSREELALAEAYTDVPGPLGLHRGMFITTLMNMATEEQQKLFLEPALDNKIIGCYAQTELAHGSNVQGLETTATWIEADKEFEIHSPTLTASKWWIGGLGRSADHAILMAQLIVDGKRKGPHPFIVPIRDVKSREILPGRLIGDIGAKAGYQATDNGFMLFDHVRVPHHSMLAKLAKLDPETGLYTPPANPALNYGTLSWVRATIVQQASKVHMRAVTIATRYCAIRRQFADRDHPLYEANGKPLETPVLDYTMVQIRLFPILARAFAFHYTAKFMFELYDRNQANVQKGDLSLLADMHALSSGLKSYTSIASAEAIEECRRACGGHGFSLAAGLPTFYANYLPTVTWEGDSYMLTQQTARYLFKTMRAIKATKGRSTKEQDNLTTDYMKRYLRSKDDKASIAFTGGELLDPLFFSASL</sequence>
<evidence type="ECO:0000256" key="9">
    <source>
        <dbReference type="ARBA" id="ARBA00023140"/>
    </source>
</evidence>
<evidence type="ECO:0000259" key="12">
    <source>
        <dbReference type="Pfam" id="PF22924"/>
    </source>
</evidence>
<dbReference type="EMBL" id="JAPDMZ010000508">
    <property type="protein sequence ID" value="KAK0542516.1"/>
    <property type="molecule type" value="Genomic_DNA"/>
</dbReference>
<keyword evidence="5" id="KW-0274">FAD</keyword>
<evidence type="ECO:0000313" key="14">
    <source>
        <dbReference type="Proteomes" id="UP001176517"/>
    </source>
</evidence>
<dbReference type="FunFam" id="1.20.140.10:FF:000005">
    <property type="entry name" value="Acyl-coenzyme A oxidase"/>
    <property type="match status" value="1"/>
</dbReference>
<dbReference type="PANTHER" id="PTHR10909">
    <property type="entry name" value="ELECTRON TRANSPORT OXIDOREDUCTASE"/>
    <property type="match status" value="1"/>
</dbReference>
<dbReference type="InterPro" id="IPR055060">
    <property type="entry name" value="ACOX_C_alpha1"/>
</dbReference>
<evidence type="ECO:0000256" key="5">
    <source>
        <dbReference type="ARBA" id="ARBA00022827"/>
    </source>
</evidence>
<evidence type="ECO:0000256" key="1">
    <source>
        <dbReference type="ARBA" id="ARBA00001974"/>
    </source>
</evidence>
<dbReference type="GO" id="GO:0071949">
    <property type="term" value="F:FAD binding"/>
    <property type="evidence" value="ECO:0007669"/>
    <property type="project" value="InterPro"/>
</dbReference>
<dbReference type="Proteomes" id="UP001176517">
    <property type="component" value="Unassembled WGS sequence"/>
</dbReference>
<dbReference type="GO" id="GO:0005777">
    <property type="term" value="C:peroxisome"/>
    <property type="evidence" value="ECO:0007669"/>
    <property type="project" value="UniProtKB-SubCell"/>
</dbReference>
<feature type="domain" description="Acyl-CoA oxidase C-alpha1" evidence="12">
    <location>
        <begin position="296"/>
        <end position="464"/>
    </location>
</feature>
<keyword evidence="14" id="KW-1185">Reference proteome</keyword>
<evidence type="ECO:0000256" key="4">
    <source>
        <dbReference type="ARBA" id="ARBA00022630"/>
    </source>
</evidence>
<dbReference type="InterPro" id="IPR036250">
    <property type="entry name" value="AcylCo_DH-like_C"/>
</dbReference>
<feature type="domain" description="Acyl-coenzyme A oxidase N-terminal" evidence="11">
    <location>
        <begin position="40"/>
        <end position="153"/>
    </location>
</feature>
<comment type="similarity">
    <text evidence="3">Belongs to the acyl-CoA oxidase family.</text>
</comment>
<dbReference type="InterPro" id="IPR037069">
    <property type="entry name" value="AcylCoA_DH/ox_N_sf"/>
</dbReference>
<accession>A0AAN6GI85</accession>
<reference evidence="13" key="1">
    <citation type="journal article" date="2023" name="PhytoFront">
        <title>Draft Genome Resources of Seven Strains of Tilletia horrida, Causal Agent of Kernel Smut of Rice.</title>
        <authorList>
            <person name="Khanal S."/>
            <person name="Antony Babu S."/>
            <person name="Zhou X.G."/>
        </authorList>
    </citation>
    <scope>NUCLEOTIDE SEQUENCE</scope>
    <source>
        <strain evidence="13">TX6</strain>
    </source>
</reference>
<dbReference type="SUPFAM" id="SSF47203">
    <property type="entry name" value="Acyl-CoA dehydrogenase C-terminal domain-like"/>
    <property type="match status" value="1"/>
</dbReference>
<evidence type="ECO:0000256" key="2">
    <source>
        <dbReference type="ARBA" id="ARBA00004275"/>
    </source>
</evidence>
<dbReference type="AlphaFoldDB" id="A0AAN6GI85"/>
<dbReference type="GO" id="GO:0003997">
    <property type="term" value="F:acyl-CoA oxidase activity"/>
    <property type="evidence" value="ECO:0007669"/>
    <property type="project" value="InterPro"/>
</dbReference>
<dbReference type="InterPro" id="IPR046373">
    <property type="entry name" value="Acyl-CoA_Oxase/DH_mid-dom_sf"/>
</dbReference>
<dbReference type="InterPro" id="IPR009100">
    <property type="entry name" value="AcylCoA_DH/oxidase_NM_dom_sf"/>
</dbReference>
<dbReference type="Gene3D" id="1.10.540.10">
    <property type="entry name" value="Acyl-CoA dehydrogenase/oxidase, N-terminal domain"/>
    <property type="match status" value="1"/>
</dbReference>
<evidence type="ECO:0000256" key="10">
    <source>
        <dbReference type="SAM" id="MobiDB-lite"/>
    </source>
</evidence>
<dbReference type="InterPro" id="IPR029320">
    <property type="entry name" value="Acyl-CoA_ox_N"/>
</dbReference>
<dbReference type="Gene3D" id="1.20.140.10">
    <property type="entry name" value="Butyryl-CoA Dehydrogenase, subunit A, domain 3"/>
    <property type="match status" value="1"/>
</dbReference>
<dbReference type="GO" id="GO:0055088">
    <property type="term" value="P:lipid homeostasis"/>
    <property type="evidence" value="ECO:0007669"/>
    <property type="project" value="TreeGrafter"/>
</dbReference>
<keyword evidence="9" id="KW-0576">Peroxisome</keyword>
<organism evidence="13 14">
    <name type="scientific">Tilletia horrida</name>
    <dbReference type="NCBI Taxonomy" id="155126"/>
    <lineage>
        <taxon>Eukaryota</taxon>
        <taxon>Fungi</taxon>
        <taxon>Dikarya</taxon>
        <taxon>Basidiomycota</taxon>
        <taxon>Ustilaginomycotina</taxon>
        <taxon>Exobasidiomycetes</taxon>
        <taxon>Tilletiales</taxon>
        <taxon>Tilletiaceae</taxon>
        <taxon>Tilletia</taxon>
    </lineage>
</organism>
<dbReference type="GO" id="GO:0033540">
    <property type="term" value="P:fatty acid beta-oxidation using acyl-CoA oxidase"/>
    <property type="evidence" value="ECO:0007669"/>
    <property type="project" value="TreeGrafter"/>
</dbReference>
<keyword evidence="7" id="KW-0560">Oxidoreductase</keyword>
<evidence type="ECO:0000256" key="7">
    <source>
        <dbReference type="ARBA" id="ARBA00023002"/>
    </source>
</evidence>
<proteinExistence type="inferred from homology"/>
<protein>
    <recommendedName>
        <fullName evidence="15">Acyl-coenzyme A oxidase</fullName>
    </recommendedName>
</protein>
<evidence type="ECO:0000256" key="3">
    <source>
        <dbReference type="ARBA" id="ARBA00006288"/>
    </source>
</evidence>
<keyword evidence="8" id="KW-0443">Lipid metabolism</keyword>